<dbReference type="Pfam" id="PF00528">
    <property type="entry name" value="BPD_transp_1"/>
    <property type="match status" value="1"/>
</dbReference>
<dbReference type="Proteomes" id="UP000035963">
    <property type="component" value="Unassembled WGS sequence"/>
</dbReference>
<comment type="caution">
    <text evidence="10">The sequence shown here is derived from an EMBL/GenBank/DDBJ whole genome shotgun (WGS) entry which is preliminary data.</text>
</comment>
<evidence type="ECO:0000256" key="5">
    <source>
        <dbReference type="ARBA" id="ARBA00022692"/>
    </source>
</evidence>
<keyword evidence="11" id="KW-1185">Reference proteome</keyword>
<dbReference type="NCBIfam" id="TIGR01726">
    <property type="entry name" value="HEQRo_perm_3TM"/>
    <property type="match status" value="1"/>
</dbReference>
<evidence type="ECO:0000256" key="1">
    <source>
        <dbReference type="ARBA" id="ARBA00004429"/>
    </source>
</evidence>
<protein>
    <submittedName>
        <fullName evidence="10">Amino acid ABC transporter</fullName>
    </submittedName>
</protein>
<evidence type="ECO:0000256" key="7">
    <source>
        <dbReference type="ARBA" id="ARBA00023136"/>
    </source>
</evidence>
<organism evidence="10 11">
    <name type="scientific">Caballeronia mineralivorans PML1(12)</name>
    <dbReference type="NCBI Taxonomy" id="908627"/>
    <lineage>
        <taxon>Bacteria</taxon>
        <taxon>Pseudomonadati</taxon>
        <taxon>Pseudomonadota</taxon>
        <taxon>Betaproteobacteria</taxon>
        <taxon>Burkholderiales</taxon>
        <taxon>Burkholderiaceae</taxon>
        <taxon>Caballeronia</taxon>
    </lineage>
</organism>
<dbReference type="EMBL" id="AEJF01000044">
    <property type="protein sequence ID" value="KLU27235.1"/>
    <property type="molecule type" value="Genomic_DNA"/>
</dbReference>
<keyword evidence="7 8" id="KW-0472">Membrane</keyword>
<dbReference type="OrthoDB" id="7255919at2"/>
<dbReference type="PROSITE" id="PS50928">
    <property type="entry name" value="ABC_TM1"/>
    <property type="match status" value="1"/>
</dbReference>
<dbReference type="GO" id="GO:0043190">
    <property type="term" value="C:ATP-binding cassette (ABC) transporter complex"/>
    <property type="evidence" value="ECO:0007669"/>
    <property type="project" value="InterPro"/>
</dbReference>
<dbReference type="SUPFAM" id="SSF161098">
    <property type="entry name" value="MetI-like"/>
    <property type="match status" value="1"/>
</dbReference>
<feature type="transmembrane region" description="Helical" evidence="8">
    <location>
        <begin position="63"/>
        <end position="86"/>
    </location>
</feature>
<proteinExistence type="inferred from homology"/>
<feature type="transmembrane region" description="Helical" evidence="8">
    <location>
        <begin position="25"/>
        <end position="51"/>
    </location>
</feature>
<dbReference type="InterPro" id="IPR043429">
    <property type="entry name" value="ArtM/GltK/GlnP/TcyL/YhdX-like"/>
</dbReference>
<keyword evidence="5 8" id="KW-0812">Transmembrane</keyword>
<accession>A0A0J1D3E3</accession>
<evidence type="ECO:0000256" key="6">
    <source>
        <dbReference type="ARBA" id="ARBA00022989"/>
    </source>
</evidence>
<evidence type="ECO:0000313" key="11">
    <source>
        <dbReference type="Proteomes" id="UP000035963"/>
    </source>
</evidence>
<dbReference type="AlphaFoldDB" id="A0A0J1D3E3"/>
<dbReference type="PANTHER" id="PTHR30614">
    <property type="entry name" value="MEMBRANE COMPONENT OF AMINO ACID ABC TRANSPORTER"/>
    <property type="match status" value="1"/>
</dbReference>
<gene>
    <name evidence="10" type="ORF">EOS_05350</name>
</gene>
<keyword evidence="6 8" id="KW-1133">Transmembrane helix</keyword>
<dbReference type="PATRIC" id="fig|908627.4.peg.1180"/>
<name>A0A0J1D3E3_9BURK</name>
<keyword evidence="3 8" id="KW-0813">Transport</keyword>
<dbReference type="CDD" id="cd06261">
    <property type="entry name" value="TM_PBP2"/>
    <property type="match status" value="1"/>
</dbReference>
<comment type="similarity">
    <text evidence="2">Belongs to the binding-protein-dependent transport system permease family. HisMQ subfamily.</text>
</comment>
<evidence type="ECO:0000256" key="3">
    <source>
        <dbReference type="ARBA" id="ARBA00022448"/>
    </source>
</evidence>
<feature type="domain" description="ABC transmembrane type-1" evidence="9">
    <location>
        <begin position="25"/>
        <end position="216"/>
    </location>
</feature>
<evidence type="ECO:0000256" key="2">
    <source>
        <dbReference type="ARBA" id="ARBA00010072"/>
    </source>
</evidence>
<dbReference type="InterPro" id="IPR000515">
    <property type="entry name" value="MetI-like"/>
</dbReference>
<dbReference type="InterPro" id="IPR035906">
    <property type="entry name" value="MetI-like_sf"/>
</dbReference>
<evidence type="ECO:0000313" key="10">
    <source>
        <dbReference type="EMBL" id="KLU27235.1"/>
    </source>
</evidence>
<reference evidence="10 11" key="1">
    <citation type="journal article" date="2015" name="Genome Announc.">
        <title>Draft Genome Sequence of Burkholderia sp. Strain PML1(12), an Ectomycorrhizosphere-Inhabiting Bacterium with Effective Mineral-Weathering Ability.</title>
        <authorList>
            <person name="Uroz S."/>
            <person name="Oger P."/>
        </authorList>
    </citation>
    <scope>NUCLEOTIDE SEQUENCE [LARGE SCALE GENOMIC DNA]</scope>
    <source>
        <strain evidence="11">PML1(12)</strain>
    </source>
</reference>
<dbReference type="InterPro" id="IPR010065">
    <property type="entry name" value="AA_ABC_transptr_permease_3TM"/>
</dbReference>
<dbReference type="GO" id="GO:0006865">
    <property type="term" value="P:amino acid transport"/>
    <property type="evidence" value="ECO:0007669"/>
    <property type="project" value="TreeGrafter"/>
</dbReference>
<dbReference type="GO" id="GO:0022857">
    <property type="term" value="F:transmembrane transporter activity"/>
    <property type="evidence" value="ECO:0007669"/>
    <property type="project" value="InterPro"/>
</dbReference>
<feature type="transmembrane region" description="Helical" evidence="8">
    <location>
        <begin position="92"/>
        <end position="112"/>
    </location>
</feature>
<evidence type="ECO:0000256" key="8">
    <source>
        <dbReference type="RuleBase" id="RU363032"/>
    </source>
</evidence>
<comment type="subcellular location">
    <subcellularLocation>
        <location evidence="1">Cell inner membrane</location>
        <topology evidence="1">Multi-pass membrane protein</topology>
    </subcellularLocation>
    <subcellularLocation>
        <location evidence="8">Cell membrane</location>
        <topology evidence="8">Multi-pass membrane protein</topology>
    </subcellularLocation>
</comment>
<feature type="transmembrane region" description="Helical" evidence="8">
    <location>
        <begin position="153"/>
        <end position="175"/>
    </location>
</feature>
<dbReference type="PANTHER" id="PTHR30614:SF34">
    <property type="entry name" value="BLR6398 PROTEIN"/>
    <property type="match status" value="1"/>
</dbReference>
<dbReference type="RefSeq" id="WP_047845571.1">
    <property type="nucleotide sequence ID" value="NZ_AEJF01000044.1"/>
</dbReference>
<evidence type="ECO:0000259" key="9">
    <source>
        <dbReference type="PROSITE" id="PS50928"/>
    </source>
</evidence>
<dbReference type="Gene3D" id="1.10.3720.10">
    <property type="entry name" value="MetI-like"/>
    <property type="match status" value="1"/>
</dbReference>
<feature type="transmembrane region" description="Helical" evidence="8">
    <location>
        <begin position="195"/>
        <end position="213"/>
    </location>
</feature>
<keyword evidence="4" id="KW-1003">Cell membrane</keyword>
<evidence type="ECO:0000256" key="4">
    <source>
        <dbReference type="ARBA" id="ARBA00022475"/>
    </source>
</evidence>
<sequence length="229" mass="25360">MFASSQAEIAQLFSFYNLLLLVEGLAATFVLSAFGCFAGFLTGFVVATVRVTRSRAMAPLRALAFAYCFLFRRIPFLVTLMLVFFASQSSKANLSTFAVASLSVCLIASAYLGEIIRSGLESVHRNQWEAAQTMNFSTFETLRFVIVPQAWRVVVPPTFGFFVMFIKDTALASQIGVMELTSAGKVLTNKGFSSWLVYGTVLVLYFVLSYPLSRLGKRLEKKLAATRNR</sequence>